<dbReference type="Proteomes" id="UP000799118">
    <property type="component" value="Unassembled WGS sequence"/>
</dbReference>
<gene>
    <name evidence="1" type="ORF">BT96DRAFT_807910</name>
</gene>
<dbReference type="OrthoDB" id="3238622at2759"/>
<dbReference type="AlphaFoldDB" id="A0A6A4IFT3"/>
<proteinExistence type="predicted"/>
<evidence type="ECO:0000313" key="1">
    <source>
        <dbReference type="EMBL" id="KAE9408593.1"/>
    </source>
</evidence>
<name>A0A6A4IFT3_9AGAR</name>
<reference evidence="1" key="1">
    <citation type="journal article" date="2019" name="Environ. Microbiol.">
        <title>Fungal ecological strategies reflected in gene transcription - a case study of two litter decomposers.</title>
        <authorList>
            <person name="Barbi F."/>
            <person name="Kohler A."/>
            <person name="Barry K."/>
            <person name="Baskaran P."/>
            <person name="Daum C."/>
            <person name="Fauchery L."/>
            <person name="Ihrmark K."/>
            <person name="Kuo A."/>
            <person name="LaButti K."/>
            <person name="Lipzen A."/>
            <person name="Morin E."/>
            <person name="Grigoriev I.V."/>
            <person name="Henrissat B."/>
            <person name="Lindahl B."/>
            <person name="Martin F."/>
        </authorList>
    </citation>
    <scope>NUCLEOTIDE SEQUENCE</scope>
    <source>
        <strain evidence="1">JB14</strain>
    </source>
</reference>
<accession>A0A6A4IFT3</accession>
<organism evidence="1 2">
    <name type="scientific">Gymnopus androsaceus JB14</name>
    <dbReference type="NCBI Taxonomy" id="1447944"/>
    <lineage>
        <taxon>Eukaryota</taxon>
        <taxon>Fungi</taxon>
        <taxon>Dikarya</taxon>
        <taxon>Basidiomycota</taxon>
        <taxon>Agaricomycotina</taxon>
        <taxon>Agaricomycetes</taxon>
        <taxon>Agaricomycetidae</taxon>
        <taxon>Agaricales</taxon>
        <taxon>Marasmiineae</taxon>
        <taxon>Omphalotaceae</taxon>
        <taxon>Gymnopus</taxon>
    </lineage>
</organism>
<evidence type="ECO:0008006" key="3">
    <source>
        <dbReference type="Google" id="ProtNLM"/>
    </source>
</evidence>
<dbReference type="EMBL" id="ML769390">
    <property type="protein sequence ID" value="KAE9408593.1"/>
    <property type="molecule type" value="Genomic_DNA"/>
</dbReference>
<keyword evidence="2" id="KW-1185">Reference proteome</keyword>
<evidence type="ECO:0000313" key="2">
    <source>
        <dbReference type="Proteomes" id="UP000799118"/>
    </source>
</evidence>
<protein>
    <recommendedName>
        <fullName evidence="3">BTB domain-containing protein</fullName>
    </recommendedName>
</protein>
<sequence length="295" mass="33673">MERDETQSTSLVEFSHDDNRYHPLFSSPEADVVLAAKGAEVYFRLHSHNLKTASGFFKHMFTLPQNTLTDNGVLYLEEDATTLQNLFLLISGLPVPTIDSYDLVEPLLDAIEKYDTPGPLSIVRLLVMTPPLSGEPFRLYAAACRFGWDAEAKHASTQTLSFNLHDPEVRPYLTRLSTTALLRLFDLHRARREGLRKRLNEPPFVSGGLTTCNNCSSVIDYHTWRELKYKMVLEMDDRPLGDSILDPNLSEWPEAVACWDDKCRQPGCGRYLYDKTETFRVIRECIETLPQTIEL</sequence>